<comment type="caution">
    <text evidence="1">The sequence shown here is derived from an EMBL/GenBank/DDBJ whole genome shotgun (WGS) entry which is preliminary data.</text>
</comment>
<dbReference type="AlphaFoldDB" id="X0V2M0"/>
<dbReference type="Gene3D" id="2.130.10.10">
    <property type="entry name" value="YVTN repeat-like/Quinoprotein amine dehydrogenase"/>
    <property type="match status" value="1"/>
</dbReference>
<dbReference type="InterPro" id="IPR011047">
    <property type="entry name" value="Quinoprotein_ADH-like_sf"/>
</dbReference>
<reference evidence="1" key="1">
    <citation type="journal article" date="2014" name="Front. Microbiol.">
        <title>High frequency of phylogenetically diverse reductive dehalogenase-homologous genes in deep subseafloor sedimentary metagenomes.</title>
        <authorList>
            <person name="Kawai M."/>
            <person name="Futagami T."/>
            <person name="Toyoda A."/>
            <person name="Takaki Y."/>
            <person name="Nishi S."/>
            <person name="Hori S."/>
            <person name="Arai W."/>
            <person name="Tsubouchi T."/>
            <person name="Morono Y."/>
            <person name="Uchiyama I."/>
            <person name="Ito T."/>
            <person name="Fujiyama A."/>
            <person name="Inagaki F."/>
            <person name="Takami H."/>
        </authorList>
    </citation>
    <scope>NUCLEOTIDE SEQUENCE</scope>
    <source>
        <strain evidence="1">Expedition CK06-06</strain>
    </source>
</reference>
<accession>X0V2M0</accession>
<sequence>YQDPPPGSPPDAAPRTQLMCFEAVTGNLVWARSWHDRGERSGEQQQQANSANLLRAYQAAHPDKPNTPAEIMLFGDRVSTAMSIIGGVVYTLEGEARPKQLRNNVRGNYGMTFAVETNRLYAWEAGAGETGGKRLWNRGGDLDPETGEEVPVKFVAAPVAHGKRLIVPVRESGALWLYALEPRENPDWPTDGEAQWEVPTVWKTFLCDEPPAGVSPWGRVGVALDGTDVYVAGGAGVAFAVDAVTGIIRWGTRYRRSATGARTGARG</sequence>
<proteinExistence type="predicted"/>
<feature type="non-terminal residue" evidence="1">
    <location>
        <position position="267"/>
    </location>
</feature>
<protein>
    <recommendedName>
        <fullName evidence="2">Pyrrolo-quinoline quinone</fullName>
    </recommendedName>
</protein>
<dbReference type="InterPro" id="IPR015943">
    <property type="entry name" value="WD40/YVTN_repeat-like_dom_sf"/>
</dbReference>
<organism evidence="1">
    <name type="scientific">marine sediment metagenome</name>
    <dbReference type="NCBI Taxonomy" id="412755"/>
    <lineage>
        <taxon>unclassified sequences</taxon>
        <taxon>metagenomes</taxon>
        <taxon>ecological metagenomes</taxon>
    </lineage>
</organism>
<evidence type="ECO:0008006" key="2">
    <source>
        <dbReference type="Google" id="ProtNLM"/>
    </source>
</evidence>
<gene>
    <name evidence="1" type="ORF">S01H1_41260</name>
</gene>
<dbReference type="EMBL" id="BARS01026164">
    <property type="protein sequence ID" value="GAG12354.1"/>
    <property type="molecule type" value="Genomic_DNA"/>
</dbReference>
<evidence type="ECO:0000313" key="1">
    <source>
        <dbReference type="EMBL" id="GAG12354.1"/>
    </source>
</evidence>
<feature type="non-terminal residue" evidence="1">
    <location>
        <position position="1"/>
    </location>
</feature>
<dbReference type="SUPFAM" id="SSF50998">
    <property type="entry name" value="Quinoprotein alcohol dehydrogenase-like"/>
    <property type="match status" value="1"/>
</dbReference>
<name>X0V2M0_9ZZZZ</name>